<evidence type="ECO:0000256" key="9">
    <source>
        <dbReference type="ARBA" id="ARBA00022833"/>
    </source>
</evidence>
<evidence type="ECO:0000256" key="10">
    <source>
        <dbReference type="ARBA" id="ARBA00023098"/>
    </source>
</evidence>
<dbReference type="GO" id="GO:0016020">
    <property type="term" value="C:membrane"/>
    <property type="evidence" value="ECO:0007669"/>
    <property type="project" value="GOC"/>
</dbReference>
<evidence type="ECO:0000256" key="8">
    <source>
        <dbReference type="ARBA" id="ARBA00022801"/>
    </source>
</evidence>
<dbReference type="STRING" id="1230338.MOMA_04530"/>
<gene>
    <name evidence="12 13" type="primary">lpxC</name>
    <name evidence="13" type="ORF">MOMA_04530</name>
</gene>
<evidence type="ECO:0000256" key="12">
    <source>
        <dbReference type="HAMAP-Rule" id="MF_00388"/>
    </source>
</evidence>
<comment type="caution">
    <text evidence="13">The sequence shown here is derived from an EMBL/GenBank/DDBJ whole genome shotgun (WGS) entry which is preliminary data.</text>
</comment>
<dbReference type="PATRIC" id="fig|1230338.3.peg.982"/>
<evidence type="ECO:0000313" key="13">
    <source>
        <dbReference type="EMBL" id="ELA09642.1"/>
    </source>
</evidence>
<dbReference type="Proteomes" id="UP000023795">
    <property type="component" value="Unassembled WGS sequence"/>
</dbReference>
<dbReference type="RefSeq" id="WP_009767460.1">
    <property type="nucleotide sequence ID" value="NZ_ANIN01000001.1"/>
</dbReference>
<protein>
    <recommendedName>
        <fullName evidence="4 12">UDP-3-O-acyl-N-acetylglucosamine deacetylase</fullName>
        <shortName evidence="12">UDP-3-O-acyl-GlcNAc deacetylase</shortName>
        <ecNumber evidence="4 12">3.5.1.108</ecNumber>
    </recommendedName>
    <alternativeName>
        <fullName evidence="12">UDP-3-O-[R-3-hydroxymyristoyl]-N-acetylglucosamine deacetylase</fullName>
    </alternativeName>
</protein>
<dbReference type="InterPro" id="IPR015870">
    <property type="entry name" value="UDP-acyl_N-AcGlcN_deAcase_N"/>
</dbReference>
<comment type="catalytic activity">
    <reaction evidence="11 12">
        <text>a UDP-3-O-[(3R)-3-hydroxyacyl]-N-acetyl-alpha-D-glucosamine + H2O = a UDP-3-O-[(3R)-3-hydroxyacyl]-alpha-D-glucosamine + acetate</text>
        <dbReference type="Rhea" id="RHEA:67816"/>
        <dbReference type="ChEBI" id="CHEBI:15377"/>
        <dbReference type="ChEBI" id="CHEBI:30089"/>
        <dbReference type="ChEBI" id="CHEBI:137740"/>
        <dbReference type="ChEBI" id="CHEBI:173225"/>
        <dbReference type="EC" id="3.5.1.108"/>
    </reaction>
</comment>
<organism evidence="13 14">
    <name type="scientific">Moraxella macacae 0408225</name>
    <dbReference type="NCBI Taxonomy" id="1230338"/>
    <lineage>
        <taxon>Bacteria</taxon>
        <taxon>Pseudomonadati</taxon>
        <taxon>Pseudomonadota</taxon>
        <taxon>Gammaproteobacteria</taxon>
        <taxon>Moraxellales</taxon>
        <taxon>Moraxellaceae</taxon>
        <taxon>Moraxella</taxon>
    </lineage>
</organism>
<accession>L2F9D7</accession>
<evidence type="ECO:0000256" key="4">
    <source>
        <dbReference type="ARBA" id="ARBA00012745"/>
    </source>
</evidence>
<evidence type="ECO:0000256" key="5">
    <source>
        <dbReference type="ARBA" id="ARBA00022516"/>
    </source>
</evidence>
<evidence type="ECO:0000256" key="7">
    <source>
        <dbReference type="ARBA" id="ARBA00022723"/>
    </source>
</evidence>
<keyword evidence="14" id="KW-1185">Reference proteome</keyword>
<dbReference type="Gene3D" id="3.30.1700.10">
    <property type="entry name" value="lpxc deacetylase, domain 2"/>
    <property type="match status" value="1"/>
</dbReference>
<reference evidence="13 14" key="1">
    <citation type="journal article" date="2013" name="Genome Announc.">
        <title>Genome Sequence of Moraxella macacae 0408225, a Novel Bacterial Species Isolated from a Cynomolgus Macaque with Epistaxis.</title>
        <authorList>
            <person name="Ladner J.T."/>
            <person name="Whitehouse C.A."/>
            <person name="Koroleva G.I."/>
            <person name="Palacios G.F."/>
        </authorList>
    </citation>
    <scope>NUCLEOTIDE SEQUENCE [LARGE SCALE GENOMIC DNA]</scope>
    <source>
        <strain evidence="13 14">0408225</strain>
    </source>
</reference>
<comment type="similarity">
    <text evidence="12">Belongs to the LpxC family.</text>
</comment>
<evidence type="ECO:0000256" key="11">
    <source>
        <dbReference type="ARBA" id="ARBA00024535"/>
    </source>
</evidence>
<comment type="pathway">
    <text evidence="3 12">Glycolipid biosynthesis; lipid IV(A) biosynthesis; lipid IV(A) from (3R)-3-hydroxytetradecanoyl-[acyl-carrier-protein] and UDP-N-acetyl-alpha-D-glucosamine: step 2/6.</text>
</comment>
<evidence type="ECO:0000256" key="1">
    <source>
        <dbReference type="ARBA" id="ARBA00001947"/>
    </source>
</evidence>
<sequence>MKQPIQKTTKQHTIKQRTIKTPISLEGIGLHSGKLVQIRFLPADVNTGVVFFRTDLPNPQPILARYNQIVDTVMSSNLANANNQRIGTVEHLMSAIACLGIDNLVVEVSASEIPIMDGSAIVFIEALEKAGIATQDAAKKFIQILRPVEVCCDDKIAKFTPYDGFSLAFTIDFNHPIFAKEHATFALDFNRVNFTNQIAKARTFGFLRDIEYLKSQNLGLGGSIDNAIVVDDEKVLNPEGLRFDNEFVRHKMLDAVGDLYLAGHQILGAFYGYKSGHRLNNNLLKAVFSDPDNFKIVIKYDNVNSKYINYNN</sequence>
<dbReference type="Pfam" id="PF03331">
    <property type="entry name" value="LpxC"/>
    <property type="match status" value="1"/>
</dbReference>
<keyword evidence="9 12" id="KW-0862">Zinc</keyword>
<comment type="function">
    <text evidence="2 12">Catalyzes the hydrolysis of UDP-3-O-myristoyl-N-acetylglucosamine to form UDP-3-O-myristoylglucosamine and acetate, the committed step in lipid A biosynthesis.</text>
</comment>
<dbReference type="InterPro" id="IPR020568">
    <property type="entry name" value="Ribosomal_Su5_D2-typ_SF"/>
</dbReference>
<dbReference type="NCBIfam" id="TIGR00325">
    <property type="entry name" value="lpxC"/>
    <property type="match status" value="1"/>
</dbReference>
<dbReference type="InterPro" id="IPR011334">
    <property type="entry name" value="UDP-acyl_GlcNac_deAcase_C"/>
</dbReference>
<dbReference type="PANTHER" id="PTHR33694">
    <property type="entry name" value="UDP-3-O-ACYL-N-ACETYLGLUCOSAMINE DEACETYLASE 1, MITOCHONDRIAL-RELATED"/>
    <property type="match status" value="1"/>
</dbReference>
<feature type="binding site" evidence="12">
    <location>
        <position position="254"/>
    </location>
    <ligand>
        <name>Zn(2+)</name>
        <dbReference type="ChEBI" id="CHEBI:29105"/>
    </ligand>
</feature>
<dbReference type="Gene3D" id="3.30.230.20">
    <property type="entry name" value="lpxc deacetylase, domain 1"/>
    <property type="match status" value="1"/>
</dbReference>
<dbReference type="GO" id="GO:0009245">
    <property type="term" value="P:lipid A biosynthetic process"/>
    <property type="evidence" value="ECO:0007669"/>
    <property type="project" value="UniProtKB-UniRule"/>
</dbReference>
<feature type="binding site" evidence="12">
    <location>
        <position position="250"/>
    </location>
    <ligand>
        <name>Zn(2+)</name>
        <dbReference type="ChEBI" id="CHEBI:29105"/>
    </ligand>
</feature>
<keyword evidence="10 12" id="KW-0443">Lipid metabolism</keyword>
<dbReference type="AlphaFoldDB" id="L2F9D7"/>
<evidence type="ECO:0000256" key="2">
    <source>
        <dbReference type="ARBA" id="ARBA00002923"/>
    </source>
</evidence>
<name>L2F9D7_9GAMM</name>
<dbReference type="SUPFAM" id="SSF54211">
    <property type="entry name" value="Ribosomal protein S5 domain 2-like"/>
    <property type="match status" value="2"/>
</dbReference>
<evidence type="ECO:0000256" key="6">
    <source>
        <dbReference type="ARBA" id="ARBA00022556"/>
    </source>
</evidence>
<dbReference type="EC" id="3.5.1.108" evidence="4 12"/>
<dbReference type="EMBL" id="ANIN01000001">
    <property type="protein sequence ID" value="ELA09642.1"/>
    <property type="molecule type" value="Genomic_DNA"/>
</dbReference>
<dbReference type="eggNOG" id="COG0774">
    <property type="taxonomic scope" value="Bacteria"/>
</dbReference>
<comment type="cofactor">
    <cofactor evidence="1 12">
        <name>Zn(2+)</name>
        <dbReference type="ChEBI" id="CHEBI:29105"/>
    </cofactor>
</comment>
<dbReference type="UniPathway" id="UPA00359">
    <property type="reaction ID" value="UER00478"/>
</dbReference>
<keyword evidence="5 12" id="KW-0444">Lipid biosynthesis</keyword>
<dbReference type="HAMAP" id="MF_00388">
    <property type="entry name" value="LpxC"/>
    <property type="match status" value="1"/>
</dbReference>
<keyword evidence="6 12" id="KW-0441">Lipid A biosynthesis</keyword>
<dbReference type="InterPro" id="IPR004463">
    <property type="entry name" value="UDP-acyl_GlcNac_deAcase"/>
</dbReference>
<dbReference type="PANTHER" id="PTHR33694:SF1">
    <property type="entry name" value="UDP-3-O-ACYL-N-ACETYLGLUCOSAMINE DEACETYLASE 1, MITOCHONDRIAL-RELATED"/>
    <property type="match status" value="1"/>
</dbReference>
<evidence type="ECO:0000256" key="3">
    <source>
        <dbReference type="ARBA" id="ARBA00005002"/>
    </source>
</evidence>
<dbReference type="GO" id="GO:0103117">
    <property type="term" value="F:UDP-3-O-acyl-N-acetylglucosamine deacetylase activity"/>
    <property type="evidence" value="ECO:0007669"/>
    <property type="project" value="UniProtKB-UniRule"/>
</dbReference>
<keyword evidence="7 12" id="KW-0479">Metal-binding</keyword>
<proteinExistence type="inferred from homology"/>
<feature type="active site" description="Proton donor" evidence="12">
    <location>
        <position position="277"/>
    </location>
</feature>
<evidence type="ECO:0000313" key="14">
    <source>
        <dbReference type="Proteomes" id="UP000023795"/>
    </source>
</evidence>
<feature type="binding site" evidence="12">
    <location>
        <position position="91"/>
    </location>
    <ligand>
        <name>Zn(2+)</name>
        <dbReference type="ChEBI" id="CHEBI:29105"/>
    </ligand>
</feature>
<keyword evidence="8 12" id="KW-0378">Hydrolase</keyword>
<dbReference type="GO" id="GO:0046872">
    <property type="term" value="F:metal ion binding"/>
    <property type="evidence" value="ECO:0007669"/>
    <property type="project" value="UniProtKB-KW"/>
</dbReference>